<evidence type="ECO:0008006" key="10">
    <source>
        <dbReference type="Google" id="ProtNLM"/>
    </source>
</evidence>
<gene>
    <name evidence="8" type="ORF">B0A48_09113</name>
</gene>
<dbReference type="Pfam" id="PF01184">
    <property type="entry name" value="Gpr1_Fun34_YaaH"/>
    <property type="match status" value="1"/>
</dbReference>
<keyword evidence="5 7" id="KW-0472">Membrane</keyword>
<dbReference type="InParanoid" id="A0A1V8T1P2"/>
<dbReference type="Proteomes" id="UP000192596">
    <property type="component" value="Unassembled WGS sequence"/>
</dbReference>
<feature type="transmembrane region" description="Helical" evidence="7">
    <location>
        <begin position="89"/>
        <end position="108"/>
    </location>
</feature>
<reference evidence="9" key="1">
    <citation type="submission" date="2017-03" db="EMBL/GenBank/DDBJ databases">
        <title>Genomes of endolithic fungi from Antarctica.</title>
        <authorList>
            <person name="Coleine C."/>
            <person name="Masonjones S."/>
            <person name="Stajich J.E."/>
        </authorList>
    </citation>
    <scope>NUCLEOTIDE SEQUENCE [LARGE SCALE GENOMIC DNA]</scope>
    <source>
        <strain evidence="9">CCFEE 5527</strain>
    </source>
</reference>
<evidence type="ECO:0000256" key="5">
    <source>
        <dbReference type="ARBA" id="ARBA00023136"/>
    </source>
</evidence>
<dbReference type="PANTHER" id="PTHR31123:SF4">
    <property type="entry name" value="PROTEIN ALCS"/>
    <property type="match status" value="1"/>
</dbReference>
<feature type="transmembrane region" description="Helical" evidence="7">
    <location>
        <begin position="216"/>
        <end position="239"/>
    </location>
</feature>
<feature type="transmembrane region" description="Helical" evidence="7">
    <location>
        <begin position="147"/>
        <end position="167"/>
    </location>
</feature>
<comment type="subcellular location">
    <subcellularLocation>
        <location evidence="1">Membrane</location>
        <topology evidence="1">Multi-pass membrane protein</topology>
    </subcellularLocation>
</comment>
<dbReference type="AlphaFoldDB" id="A0A1V8T1P2"/>
<evidence type="ECO:0000256" key="1">
    <source>
        <dbReference type="ARBA" id="ARBA00004141"/>
    </source>
</evidence>
<feature type="compositionally biased region" description="Polar residues" evidence="6">
    <location>
        <begin position="1"/>
        <end position="26"/>
    </location>
</feature>
<keyword evidence="3 7" id="KW-0812">Transmembrane</keyword>
<evidence type="ECO:0000313" key="9">
    <source>
        <dbReference type="Proteomes" id="UP000192596"/>
    </source>
</evidence>
<dbReference type="GO" id="GO:0015123">
    <property type="term" value="F:acetate transmembrane transporter activity"/>
    <property type="evidence" value="ECO:0007669"/>
    <property type="project" value="TreeGrafter"/>
</dbReference>
<feature type="region of interest" description="Disordered" evidence="6">
    <location>
        <begin position="1"/>
        <end position="36"/>
    </location>
</feature>
<dbReference type="OrthoDB" id="3648309at2759"/>
<feature type="transmembrane region" description="Helical" evidence="7">
    <location>
        <begin position="120"/>
        <end position="140"/>
    </location>
</feature>
<feature type="transmembrane region" description="Helical" evidence="7">
    <location>
        <begin position="251"/>
        <end position="275"/>
    </location>
</feature>
<name>A0A1V8T1P2_9PEZI</name>
<evidence type="ECO:0000256" key="7">
    <source>
        <dbReference type="SAM" id="Phobius"/>
    </source>
</evidence>
<sequence>MSYEAAQNNESLQPPTHGSNRTNGNSPLEKDFSNGYDLHHNMDEGEALKRIQTAGSISISPELFEKLYLSPQNKVSGDLRKTFGNPTPLCLVGFLLSLTPLSCDLMGWRGAGGSGAASTGAYFFFGGLLMILGAIGEWILGNTFPFVVFGSFGAFWLTFGATLQPLYNAYGAYSPDPSIPGEGLATTGFNASFAFFLLFMGLLCFIYFICALRTNIVFVLIFILLVPSFGCLAGAYWHLAMDPKSTIVTPLLIAAGAMTFVTDMLGWYLFFGILLASLDFPFSLPVGDLSRMIKGGSEKARDKGEHSA</sequence>
<dbReference type="STRING" id="1507870.A0A1V8T1P2"/>
<dbReference type="InterPro" id="IPR000791">
    <property type="entry name" value="Gpr1/Fun34/SatP-like"/>
</dbReference>
<comment type="similarity">
    <text evidence="2">Belongs to the acetate uptake transporter (AceTr) (TC 2.A.96) family.</text>
</comment>
<evidence type="ECO:0000256" key="6">
    <source>
        <dbReference type="SAM" id="MobiDB-lite"/>
    </source>
</evidence>
<evidence type="ECO:0000256" key="2">
    <source>
        <dbReference type="ARBA" id="ARBA00005587"/>
    </source>
</evidence>
<evidence type="ECO:0000313" key="8">
    <source>
        <dbReference type="EMBL" id="OQO05345.1"/>
    </source>
</evidence>
<dbReference type="EMBL" id="NAJO01000019">
    <property type="protein sequence ID" value="OQO05345.1"/>
    <property type="molecule type" value="Genomic_DNA"/>
</dbReference>
<evidence type="ECO:0000256" key="3">
    <source>
        <dbReference type="ARBA" id="ARBA00022692"/>
    </source>
</evidence>
<evidence type="ECO:0000256" key="4">
    <source>
        <dbReference type="ARBA" id="ARBA00022989"/>
    </source>
</evidence>
<dbReference type="PANTHER" id="PTHR31123">
    <property type="entry name" value="ACCUMULATION OF DYADS PROTEIN 2-RELATED"/>
    <property type="match status" value="1"/>
</dbReference>
<dbReference type="GO" id="GO:0005886">
    <property type="term" value="C:plasma membrane"/>
    <property type="evidence" value="ECO:0007669"/>
    <property type="project" value="TreeGrafter"/>
</dbReference>
<feature type="transmembrane region" description="Helical" evidence="7">
    <location>
        <begin position="187"/>
        <end position="209"/>
    </location>
</feature>
<accession>A0A1V8T1P2</accession>
<keyword evidence="4 7" id="KW-1133">Transmembrane helix</keyword>
<keyword evidence="9" id="KW-1185">Reference proteome</keyword>
<organism evidence="8 9">
    <name type="scientific">Cryoendolithus antarcticus</name>
    <dbReference type="NCBI Taxonomy" id="1507870"/>
    <lineage>
        <taxon>Eukaryota</taxon>
        <taxon>Fungi</taxon>
        <taxon>Dikarya</taxon>
        <taxon>Ascomycota</taxon>
        <taxon>Pezizomycotina</taxon>
        <taxon>Dothideomycetes</taxon>
        <taxon>Dothideomycetidae</taxon>
        <taxon>Cladosporiales</taxon>
        <taxon>Cladosporiaceae</taxon>
        <taxon>Cryoendolithus</taxon>
    </lineage>
</organism>
<comment type="caution">
    <text evidence="8">The sequence shown here is derived from an EMBL/GenBank/DDBJ whole genome shotgun (WGS) entry which is preliminary data.</text>
</comment>
<dbReference type="InterPro" id="IPR051633">
    <property type="entry name" value="AceTr"/>
</dbReference>
<proteinExistence type="inferred from homology"/>
<protein>
    <recommendedName>
        <fullName evidence="10">Protein alcS</fullName>
    </recommendedName>
</protein>